<evidence type="ECO:0000256" key="11">
    <source>
        <dbReference type="PIRSR" id="PIRSR005096-2"/>
    </source>
</evidence>
<sequence>MATVCVAWGVGCLMVGAGAGATQRLGPAYEQEPWGKLPATGKGPALPVTRYTLINANNLVVRCTDYGGIITEIRTPDKEGRFADIVLGFDKLDDYLRGHPYFGANVGRCANRIAKGVFTLEGKQYKLATNNGPHHLHGGNNGFDKKLWRAEPFVHNVGPGIQFSYTSPNGEEGYPGRLSVTIRYTLTDTNELIIDYRATTDAPTLCNLAHHSYFNLAGHDQGTILEHEAHFAAAHYTPADDTLIPTGKITPVSGTPFDFTRPKPIGKDLAQAGGQPVGYDLNFVLDKGPTERPEFAARIVDPRSGRTLEVYTTEPGLQFYTGNFLDGTLKGKGGAVYQQYAGFCLEPQKYPDSIHQPQWWDKSNPILKPGEIYKQTTIYKFGVRK</sequence>
<reference evidence="13 14" key="1">
    <citation type="submission" date="2020-07" db="EMBL/GenBank/DDBJ databases">
        <title>Thermogemmata thermophila gen. nov., sp. nov., a novel moderate thermophilic planctomycete from a Kamchatka hot spring.</title>
        <authorList>
            <person name="Elcheninov A.G."/>
            <person name="Podosokorskaya O.A."/>
            <person name="Kovaleva O.L."/>
            <person name="Novikov A."/>
            <person name="Bonch-Osmolovskaya E.A."/>
            <person name="Toshchakov S.V."/>
            <person name="Kublanov I.V."/>
        </authorList>
    </citation>
    <scope>NUCLEOTIDE SEQUENCE [LARGE SCALE GENOMIC DNA]</scope>
    <source>
        <strain evidence="13 14">2918</strain>
    </source>
</reference>
<dbReference type="AlphaFoldDB" id="A0A7V8VFT9"/>
<dbReference type="Pfam" id="PF01263">
    <property type="entry name" value="Aldose_epim"/>
    <property type="match status" value="1"/>
</dbReference>
<proteinExistence type="inferred from homology"/>
<evidence type="ECO:0000256" key="7">
    <source>
        <dbReference type="ARBA" id="ARBA00023235"/>
    </source>
</evidence>
<comment type="subcellular location">
    <subcellularLocation>
        <location evidence="1">Cytoplasm</location>
    </subcellularLocation>
</comment>
<evidence type="ECO:0000256" key="8">
    <source>
        <dbReference type="ARBA" id="ARBA00023277"/>
    </source>
</evidence>
<keyword evidence="7 9" id="KW-0413">Isomerase</keyword>
<feature type="binding site" evidence="11">
    <location>
        <position position="280"/>
    </location>
    <ligand>
        <name>beta-D-galactose</name>
        <dbReference type="ChEBI" id="CHEBI:27667"/>
    </ligand>
</feature>
<dbReference type="PANTHER" id="PTHR10091:SF0">
    <property type="entry name" value="GALACTOSE MUTAROTASE"/>
    <property type="match status" value="1"/>
</dbReference>
<dbReference type="GO" id="GO:0004034">
    <property type="term" value="F:aldose 1-epimerase activity"/>
    <property type="evidence" value="ECO:0007669"/>
    <property type="project" value="UniProtKB-EC"/>
</dbReference>
<evidence type="ECO:0000313" key="14">
    <source>
        <dbReference type="Proteomes" id="UP000542342"/>
    </source>
</evidence>
<feature type="binding site" evidence="12">
    <location>
        <begin position="211"/>
        <end position="213"/>
    </location>
    <ligand>
        <name>beta-D-galactose</name>
        <dbReference type="ChEBI" id="CHEBI:27667"/>
    </ligand>
</feature>
<feature type="active site" description="Proton acceptor" evidence="10">
    <location>
        <position position="346"/>
    </location>
</feature>
<dbReference type="EC" id="5.1.3.3" evidence="9"/>
<name>A0A7V8VFT9_9BACT</name>
<dbReference type="GO" id="GO:0033499">
    <property type="term" value="P:galactose catabolic process via UDP-galactose, Leloir pathway"/>
    <property type="evidence" value="ECO:0007669"/>
    <property type="project" value="TreeGrafter"/>
</dbReference>
<comment type="catalytic activity">
    <reaction evidence="9">
        <text>alpha-D-glucose = beta-D-glucose</text>
        <dbReference type="Rhea" id="RHEA:10264"/>
        <dbReference type="ChEBI" id="CHEBI:15903"/>
        <dbReference type="ChEBI" id="CHEBI:17925"/>
        <dbReference type="EC" id="5.1.3.3"/>
    </reaction>
</comment>
<dbReference type="CDD" id="cd09019">
    <property type="entry name" value="galactose_mutarotase_like"/>
    <property type="match status" value="1"/>
</dbReference>
<dbReference type="InterPro" id="IPR008183">
    <property type="entry name" value="Aldose_1/G6P_1-epimerase"/>
</dbReference>
<evidence type="ECO:0000256" key="9">
    <source>
        <dbReference type="PIRNR" id="PIRNR005096"/>
    </source>
</evidence>
<keyword evidence="5" id="KW-0963">Cytoplasm</keyword>
<dbReference type="UniPathway" id="UPA00242"/>
<evidence type="ECO:0000256" key="5">
    <source>
        <dbReference type="ARBA" id="ARBA00022490"/>
    </source>
</evidence>
<evidence type="ECO:0000256" key="10">
    <source>
        <dbReference type="PIRSR" id="PIRSR005096-1"/>
    </source>
</evidence>
<keyword evidence="8 9" id="KW-0119">Carbohydrate metabolism</keyword>
<comment type="pathway">
    <text evidence="2 9">Carbohydrate metabolism; hexose metabolism.</text>
</comment>
<dbReference type="NCBIfam" id="NF008277">
    <property type="entry name" value="PRK11055.1"/>
    <property type="match status" value="1"/>
</dbReference>
<comment type="similarity">
    <text evidence="3 9">Belongs to the aldose epimerase family.</text>
</comment>
<dbReference type="InterPro" id="IPR047215">
    <property type="entry name" value="Galactose_mutarotase-like"/>
</dbReference>
<accession>A0A7V8VFT9</accession>
<evidence type="ECO:0000256" key="1">
    <source>
        <dbReference type="ARBA" id="ARBA00004496"/>
    </source>
</evidence>
<dbReference type="EMBL" id="JACEFB010000011">
    <property type="protein sequence ID" value="MBA2227191.1"/>
    <property type="molecule type" value="Genomic_DNA"/>
</dbReference>
<dbReference type="InterPro" id="IPR014718">
    <property type="entry name" value="GH-type_carb-bd"/>
</dbReference>
<evidence type="ECO:0000313" key="13">
    <source>
        <dbReference type="EMBL" id="MBA2227191.1"/>
    </source>
</evidence>
<dbReference type="Gene3D" id="2.70.98.10">
    <property type="match status" value="1"/>
</dbReference>
<dbReference type="InterPro" id="IPR015443">
    <property type="entry name" value="Aldose_1-epimerase"/>
</dbReference>
<gene>
    <name evidence="13" type="ORF">H0921_13590</name>
</gene>
<dbReference type="PIRSF" id="PIRSF005096">
    <property type="entry name" value="GALM"/>
    <property type="match status" value="1"/>
</dbReference>
<dbReference type="GO" id="GO:0030246">
    <property type="term" value="F:carbohydrate binding"/>
    <property type="evidence" value="ECO:0007669"/>
    <property type="project" value="InterPro"/>
</dbReference>
<keyword evidence="6" id="KW-0597">Phosphoprotein</keyword>
<organism evidence="13 14">
    <name type="scientific">Thermogemmata fonticola</name>
    <dbReference type="NCBI Taxonomy" id="2755323"/>
    <lineage>
        <taxon>Bacteria</taxon>
        <taxon>Pseudomonadati</taxon>
        <taxon>Planctomycetota</taxon>
        <taxon>Planctomycetia</taxon>
        <taxon>Gemmatales</taxon>
        <taxon>Gemmataceae</taxon>
        <taxon>Thermogemmata</taxon>
    </lineage>
</organism>
<evidence type="ECO:0000256" key="12">
    <source>
        <dbReference type="PIRSR" id="PIRSR005096-3"/>
    </source>
</evidence>
<dbReference type="PANTHER" id="PTHR10091">
    <property type="entry name" value="ALDOSE-1-EPIMERASE"/>
    <property type="match status" value="1"/>
</dbReference>
<keyword evidence="14" id="KW-1185">Reference proteome</keyword>
<evidence type="ECO:0000256" key="4">
    <source>
        <dbReference type="ARBA" id="ARBA00011245"/>
    </source>
</evidence>
<dbReference type="SUPFAM" id="SSF74650">
    <property type="entry name" value="Galactose mutarotase-like"/>
    <property type="match status" value="1"/>
</dbReference>
<dbReference type="GO" id="GO:0006006">
    <property type="term" value="P:glucose metabolic process"/>
    <property type="evidence" value="ECO:0007669"/>
    <property type="project" value="TreeGrafter"/>
</dbReference>
<dbReference type="FunFam" id="2.70.98.10:FF:000003">
    <property type="entry name" value="Aldose 1-epimerase"/>
    <property type="match status" value="1"/>
</dbReference>
<dbReference type="InterPro" id="IPR011013">
    <property type="entry name" value="Gal_mutarotase_sf_dom"/>
</dbReference>
<evidence type="ECO:0000256" key="6">
    <source>
        <dbReference type="ARBA" id="ARBA00022553"/>
    </source>
</evidence>
<comment type="caution">
    <text evidence="13">The sequence shown here is derived from an EMBL/GenBank/DDBJ whole genome shotgun (WGS) entry which is preliminary data.</text>
</comment>
<protein>
    <recommendedName>
        <fullName evidence="9">Aldose 1-epimerase</fullName>
        <ecNumber evidence="9">5.1.3.3</ecNumber>
    </recommendedName>
</protein>
<evidence type="ECO:0000256" key="2">
    <source>
        <dbReference type="ARBA" id="ARBA00005028"/>
    </source>
</evidence>
<feature type="active site" description="Proton donor" evidence="10">
    <location>
        <position position="211"/>
    </location>
</feature>
<dbReference type="GO" id="GO:0005737">
    <property type="term" value="C:cytoplasm"/>
    <property type="evidence" value="ECO:0007669"/>
    <property type="project" value="UniProtKB-SubCell"/>
</dbReference>
<dbReference type="Proteomes" id="UP000542342">
    <property type="component" value="Unassembled WGS sequence"/>
</dbReference>
<evidence type="ECO:0000256" key="3">
    <source>
        <dbReference type="ARBA" id="ARBA00006206"/>
    </source>
</evidence>
<comment type="subunit">
    <text evidence="4">Monomer.</text>
</comment>
<feature type="binding site" evidence="12">
    <location>
        <begin position="111"/>
        <end position="112"/>
    </location>
    <ligand>
        <name>beta-D-galactose</name>
        <dbReference type="ChEBI" id="CHEBI:27667"/>
    </ligand>
</feature>